<keyword evidence="3" id="KW-1133">Transmembrane helix</keyword>
<evidence type="ECO:0000256" key="3">
    <source>
        <dbReference type="ARBA" id="ARBA00022989"/>
    </source>
</evidence>
<keyword evidence="6 8" id="KW-0675">Receptor</keyword>
<keyword evidence="9" id="KW-1185">Reference proteome</keyword>
<dbReference type="GO" id="GO:0005886">
    <property type="term" value="C:plasma membrane"/>
    <property type="evidence" value="ECO:0007669"/>
    <property type="project" value="TreeGrafter"/>
</dbReference>
<dbReference type="CDD" id="cd00637">
    <property type="entry name" value="7tm_classA_rhodopsin-like"/>
    <property type="match status" value="1"/>
</dbReference>
<dbReference type="AlphaFoldDB" id="A0A7D9LFB5"/>
<reference evidence="8" key="1">
    <citation type="submission" date="2020-04" db="EMBL/GenBank/DDBJ databases">
        <authorList>
            <person name="Alioto T."/>
            <person name="Alioto T."/>
            <person name="Gomez Garrido J."/>
        </authorList>
    </citation>
    <scope>NUCLEOTIDE SEQUENCE</scope>
    <source>
        <strain evidence="8">A484AB</strain>
    </source>
</reference>
<evidence type="ECO:0000313" key="8">
    <source>
        <dbReference type="EMBL" id="CAB4031595.1"/>
    </source>
</evidence>
<dbReference type="GO" id="GO:0004930">
    <property type="term" value="F:G protein-coupled receptor activity"/>
    <property type="evidence" value="ECO:0007669"/>
    <property type="project" value="UniProtKB-KW"/>
</dbReference>
<gene>
    <name evidence="8" type="ORF">PACLA_8A079865</name>
</gene>
<dbReference type="PANTHER" id="PTHR45695:SF9">
    <property type="entry name" value="LEUCOKININ RECEPTOR"/>
    <property type="match status" value="1"/>
</dbReference>
<feature type="non-terminal residue" evidence="8">
    <location>
        <position position="130"/>
    </location>
</feature>
<proteinExistence type="predicted"/>
<dbReference type="Proteomes" id="UP001152795">
    <property type="component" value="Unassembled WGS sequence"/>
</dbReference>
<evidence type="ECO:0000313" key="9">
    <source>
        <dbReference type="Proteomes" id="UP001152795"/>
    </source>
</evidence>
<organism evidence="8 9">
    <name type="scientific">Paramuricea clavata</name>
    <name type="common">Red gorgonian</name>
    <name type="synonym">Violescent sea-whip</name>
    <dbReference type="NCBI Taxonomy" id="317549"/>
    <lineage>
        <taxon>Eukaryota</taxon>
        <taxon>Metazoa</taxon>
        <taxon>Cnidaria</taxon>
        <taxon>Anthozoa</taxon>
        <taxon>Octocorallia</taxon>
        <taxon>Malacalcyonacea</taxon>
        <taxon>Plexauridae</taxon>
        <taxon>Paramuricea</taxon>
    </lineage>
</organism>
<dbReference type="SUPFAM" id="SSF81321">
    <property type="entry name" value="Family A G protein-coupled receptor-like"/>
    <property type="match status" value="1"/>
</dbReference>
<accession>A0A7D9LFB5</accession>
<protein>
    <submittedName>
        <fullName evidence="8">Tachykinin-like peptides receptor 99D</fullName>
    </submittedName>
</protein>
<sequence length="130" mass="14208">MSLKNQSTCNSSSCNDTDKPEIYNSLGSAVPIFLTVYTLILIFAVAGNALVCYIVASNRKMHEVTNYLLVNLSVSDLIQALATVFQITDFVVKDLNLGNVGCKFQINMVNIPYSSSVLTLTVIAIERYCA</sequence>
<dbReference type="EMBL" id="CACRXK020017760">
    <property type="protein sequence ID" value="CAB4031595.1"/>
    <property type="molecule type" value="Genomic_DNA"/>
</dbReference>
<keyword evidence="5" id="KW-0472">Membrane</keyword>
<keyword evidence="2" id="KW-0812">Transmembrane</keyword>
<dbReference type="Pfam" id="PF00001">
    <property type="entry name" value="7tm_1"/>
    <property type="match status" value="1"/>
</dbReference>
<dbReference type="PANTHER" id="PTHR45695">
    <property type="entry name" value="LEUCOKININ RECEPTOR-RELATED"/>
    <property type="match status" value="1"/>
</dbReference>
<evidence type="ECO:0000256" key="4">
    <source>
        <dbReference type="ARBA" id="ARBA00023040"/>
    </source>
</evidence>
<evidence type="ECO:0000256" key="2">
    <source>
        <dbReference type="ARBA" id="ARBA00022692"/>
    </source>
</evidence>
<dbReference type="PROSITE" id="PS50262">
    <property type="entry name" value="G_PROTEIN_RECEP_F1_2"/>
    <property type="match status" value="1"/>
</dbReference>
<name>A0A7D9LFB5_PARCT</name>
<comment type="caution">
    <text evidence="8">The sequence shown here is derived from an EMBL/GenBank/DDBJ whole genome shotgun (WGS) entry which is preliminary data.</text>
</comment>
<evidence type="ECO:0000256" key="7">
    <source>
        <dbReference type="ARBA" id="ARBA00023224"/>
    </source>
</evidence>
<dbReference type="Gene3D" id="1.20.1070.10">
    <property type="entry name" value="Rhodopsin 7-helix transmembrane proteins"/>
    <property type="match status" value="1"/>
</dbReference>
<evidence type="ECO:0000256" key="1">
    <source>
        <dbReference type="ARBA" id="ARBA00004141"/>
    </source>
</evidence>
<dbReference type="PRINTS" id="PR00237">
    <property type="entry name" value="GPCRRHODOPSN"/>
</dbReference>
<dbReference type="InterPro" id="IPR017452">
    <property type="entry name" value="GPCR_Rhodpsn_7TM"/>
</dbReference>
<dbReference type="OrthoDB" id="5988319at2759"/>
<dbReference type="InterPro" id="IPR000276">
    <property type="entry name" value="GPCR_Rhodpsn"/>
</dbReference>
<evidence type="ECO:0000256" key="6">
    <source>
        <dbReference type="ARBA" id="ARBA00023170"/>
    </source>
</evidence>
<keyword evidence="4" id="KW-0297">G-protein coupled receptor</keyword>
<evidence type="ECO:0000256" key="5">
    <source>
        <dbReference type="ARBA" id="ARBA00023136"/>
    </source>
</evidence>
<keyword evidence="7" id="KW-0807">Transducer</keyword>
<comment type="subcellular location">
    <subcellularLocation>
        <location evidence="1">Membrane</location>
        <topology evidence="1">Multi-pass membrane protein</topology>
    </subcellularLocation>
</comment>